<feature type="region of interest" description="Disordered" evidence="1">
    <location>
        <begin position="1561"/>
        <end position="1586"/>
    </location>
</feature>
<dbReference type="EMBL" id="UZAM01007634">
    <property type="protein sequence ID" value="VDP00443.1"/>
    <property type="molecule type" value="Genomic_DNA"/>
</dbReference>
<feature type="compositionally biased region" description="Basic and acidic residues" evidence="1">
    <location>
        <begin position="1310"/>
        <end position="1320"/>
    </location>
</feature>
<protein>
    <submittedName>
        <fullName evidence="4">Mediator of RNA polymerase II transcription subunit 1</fullName>
    </submittedName>
</protein>
<reference evidence="2 3" key="2">
    <citation type="submission" date="2018-11" db="EMBL/GenBank/DDBJ databases">
        <authorList>
            <consortium name="Pathogen Informatics"/>
        </authorList>
    </citation>
    <scope>NUCLEOTIDE SEQUENCE [LARGE SCALE GENOMIC DNA]</scope>
</reference>
<name>A0A183IHY1_9BILA</name>
<keyword evidence="3" id="KW-1185">Reference proteome</keyword>
<feature type="region of interest" description="Disordered" evidence="1">
    <location>
        <begin position="1193"/>
        <end position="1222"/>
    </location>
</feature>
<dbReference type="WBParaSite" id="SBAD_0000338001-mRNA-1">
    <property type="protein sequence ID" value="SBAD_0000338001-mRNA-1"/>
    <property type="gene ID" value="SBAD_0000338001"/>
</dbReference>
<feature type="compositionally biased region" description="Polar residues" evidence="1">
    <location>
        <begin position="1398"/>
        <end position="1410"/>
    </location>
</feature>
<proteinExistence type="predicted"/>
<accession>A0A183IHY1</accession>
<evidence type="ECO:0000313" key="2">
    <source>
        <dbReference type="EMBL" id="VDP00443.1"/>
    </source>
</evidence>
<gene>
    <name evidence="2" type="ORF">SBAD_LOCUS3226</name>
</gene>
<evidence type="ECO:0000313" key="4">
    <source>
        <dbReference type="WBParaSite" id="SBAD_0000338001-mRNA-1"/>
    </source>
</evidence>
<reference evidence="4" key="1">
    <citation type="submission" date="2016-06" db="UniProtKB">
        <authorList>
            <consortium name="WormBaseParasite"/>
        </authorList>
    </citation>
    <scope>IDENTIFICATION</scope>
</reference>
<feature type="compositionally biased region" description="Polar residues" evidence="1">
    <location>
        <begin position="1321"/>
        <end position="1336"/>
    </location>
</feature>
<dbReference type="InterPro" id="IPR051999">
    <property type="entry name" value="Mediator_complex_subunit_1"/>
</dbReference>
<feature type="compositionally biased region" description="Low complexity" evidence="1">
    <location>
        <begin position="1561"/>
        <end position="1575"/>
    </location>
</feature>
<dbReference type="GO" id="GO:0006357">
    <property type="term" value="P:regulation of transcription by RNA polymerase II"/>
    <property type="evidence" value="ECO:0007669"/>
    <property type="project" value="TreeGrafter"/>
</dbReference>
<feature type="region of interest" description="Disordered" evidence="1">
    <location>
        <begin position="1366"/>
        <end position="1459"/>
    </location>
</feature>
<feature type="compositionally biased region" description="Polar residues" evidence="1">
    <location>
        <begin position="1432"/>
        <end position="1459"/>
    </location>
</feature>
<feature type="compositionally biased region" description="Low complexity" evidence="1">
    <location>
        <begin position="1193"/>
        <end position="1202"/>
    </location>
</feature>
<dbReference type="GO" id="GO:0016592">
    <property type="term" value="C:mediator complex"/>
    <property type="evidence" value="ECO:0007669"/>
    <property type="project" value="TreeGrafter"/>
</dbReference>
<feature type="compositionally biased region" description="Polar residues" evidence="1">
    <location>
        <begin position="1282"/>
        <end position="1294"/>
    </location>
</feature>
<dbReference type="OrthoDB" id="2281547at2759"/>
<dbReference type="Proteomes" id="UP000270296">
    <property type="component" value="Unassembled WGS sequence"/>
</dbReference>
<organism evidence="4">
    <name type="scientific">Soboliphyme baturini</name>
    <dbReference type="NCBI Taxonomy" id="241478"/>
    <lineage>
        <taxon>Eukaryota</taxon>
        <taxon>Metazoa</taxon>
        <taxon>Ecdysozoa</taxon>
        <taxon>Nematoda</taxon>
        <taxon>Enoplea</taxon>
        <taxon>Dorylaimia</taxon>
        <taxon>Dioctophymatida</taxon>
        <taxon>Dioctophymatoidea</taxon>
        <taxon>Soboliphymatidae</taxon>
        <taxon>Soboliphyme</taxon>
    </lineage>
</organism>
<evidence type="ECO:0000256" key="1">
    <source>
        <dbReference type="SAM" id="MobiDB-lite"/>
    </source>
</evidence>
<dbReference type="PANTHER" id="PTHR12881">
    <property type="entry name" value="MEDIATOR OF RNA POLYMERASE II TRANSCRIPTION SUBUNIT 1"/>
    <property type="match status" value="1"/>
</dbReference>
<dbReference type="PANTHER" id="PTHR12881:SF10">
    <property type="entry name" value="MEDIATOR OF RNA POLYMERASE II TRANSCRIPTION SUBUNIT 1"/>
    <property type="match status" value="1"/>
</dbReference>
<feature type="region of interest" description="Disordered" evidence="1">
    <location>
        <begin position="1272"/>
        <end position="1345"/>
    </location>
</feature>
<feature type="region of interest" description="Disordered" evidence="1">
    <location>
        <begin position="1124"/>
        <end position="1151"/>
    </location>
</feature>
<dbReference type="GO" id="GO:0003712">
    <property type="term" value="F:transcription coregulator activity"/>
    <property type="evidence" value="ECO:0007669"/>
    <property type="project" value="TreeGrafter"/>
</dbReference>
<sequence>MEHLRQKSSAIPSWSEIIKRAKTNMMEKRNPLDVEERKQISKCISLLMENIKINSVSELFEQLEDISSKTSLTFMRSPSASTSSFITSDCFFIEIVADEVGKAVRVCITFGQQAAEESDALLNVINSCNWPELEKHLNGLKMAYINTRDRTLKSQAFSFVQNVEKQLSALTTPRCDIENLPEYLLTSDYGYFQPRNAGIAGRLYFFVHPYDLLDVQNNSVRRTVSLSDLSKLKIGTYAELLLSNCDQSEKLVNGFMMDDLNFALESMCHGSTMDVCATFVFRFPAGLLVTTESVERFSTSQFSNRITYGPDFAKEKLRVQFRHESCFVYCYKLPGQNHCYWINIRGGVEAVDITELRFLNTNLIPQIINILRANVLLTSVFASSVRNVKQGAALQQDVVNDQGLCYIHIDCHDTSTIECVLENLKDGSFVSVKFDLSDFRAFNVLVSSLSGSMLSFPVDDVEKVFAKCWSIPVTMRSLILKMTDIPKEEIKNFYKTPPAAPVVCSTDSWNDVSDQSDSVLLRSAYNNKQNFSSYLPVKEMLPCSGKAACDKRHRDHHFQSNLLNLTEFSWRAPGSNNRRPSNLLDLFKEIEVWHELIPPRQCQVMKKQFTTGQPHVRNSFHANATQPPQLPVSAPLGVVCSVSNNKGSSKARHMNSTSEALTELDELCQLSSSLTDSAHAVFDDSHGSSHAQGDTPTAVEAKSVVTSFVDSNKSSIQDAIDSVVGSVNSSPRNSIDVFDFEASASTFDLGAGLDIHHHWSSQTDGRASLSGHLHSVSTSGRVNEELDASSWAEQRNALALRGILGTRGGSIRRRRARKSMGNVADHTMELVMKGMRKAERMVRGTGGQRRPRKARVLSADNIRNVAMNPGSSGSGAGGAPFLSRKLPLKLCQQQQGIPMTTGGDDTLDASGYELQLCTVPSVFGMHDGRGFHAVSSGARGEDSATTVTTSNQQRLESCLESDGSDASERFKDETLRKQMQAVVRAVFSDVKLTSFADTETDVLSSSTPSSSFSGTEKNYCSTSGNVSSDYGSFDSSKGGSNVFHDSATNDIGSLMVSASMGFAGSGSSKLHKRKNSLDAVIGKLMDKVGTGTIDSYTEQSADESMMDASAEQDVYELTSAAKRFKEDDTGGNGQGGTSSSSSSARFLSEMVSGEKKEPVSLVKALAESGSGENVEISERIKLVIKKSSIIKLPSSKSSSSSSAKQQRAENKANMLSLKRSSPPLTFSSLASAQVSLPMKSLSDKDPVLLLEKLQTGNKLDVLKHKIQDKKLRKQVSVHGEQPTRQRVRSSSAVSKTEKAAAKQQKQAEVAAERKSSEKASQKPSSNAGTTSASGPGSNDLPRVFSGSEGILFSKSLKGFKIPKIEDSSKAGQSSGGGGGAVSSASNLSVGGGTCSLLPPSQSVAQQQQTEPVGGAAKPIVDTQASEECVAKSTLSHSNPNSEQSKSPARKVFSSQQTTAKVPKSILKHVPTPPLQPQSVGALGIFPPQNDYPASTSFRPYARKTLLPDPPAQNKILTTDQKNQCVTHQRPVLLGFNASSSLEQGPPMTRPLAQTVLTQQTSSPISVSPPDIIPSPESNGLVIDDTPKSPCGIQTCAKEGDPAYKSVQQKCPAYVAGDLPSQAATTAASAVTDNKVEGDK</sequence>
<evidence type="ECO:0000313" key="3">
    <source>
        <dbReference type="Proteomes" id="UP000270296"/>
    </source>
</evidence>